<dbReference type="PANTHER" id="PTHR30341">
    <property type="entry name" value="SODIUM ION/PROTON ANTIPORTER NHAA-RELATED"/>
    <property type="match status" value="1"/>
</dbReference>
<feature type="transmembrane region" description="Helical" evidence="6">
    <location>
        <begin position="183"/>
        <end position="201"/>
    </location>
</feature>
<feature type="transmembrane region" description="Helical" evidence="6">
    <location>
        <begin position="345"/>
        <end position="370"/>
    </location>
</feature>
<evidence type="ECO:0000256" key="5">
    <source>
        <dbReference type="ARBA" id="ARBA00023136"/>
    </source>
</evidence>
<keyword evidence="6" id="KW-0813">Transport</keyword>
<name>A0ABP6XVW4_9FLAO</name>
<dbReference type="Gene3D" id="1.20.1530.10">
    <property type="entry name" value="Na+/H+ antiporter like domain"/>
    <property type="match status" value="1"/>
</dbReference>
<comment type="caution">
    <text evidence="7">The sequence shown here is derived from an EMBL/GenBank/DDBJ whole genome shotgun (WGS) entry which is preliminary data.</text>
</comment>
<evidence type="ECO:0000256" key="6">
    <source>
        <dbReference type="HAMAP-Rule" id="MF_01844"/>
    </source>
</evidence>
<feature type="transmembrane region" description="Helical" evidence="6">
    <location>
        <begin position="131"/>
        <end position="152"/>
    </location>
</feature>
<evidence type="ECO:0000256" key="4">
    <source>
        <dbReference type="ARBA" id="ARBA00022989"/>
    </source>
</evidence>
<reference evidence="8" key="1">
    <citation type="journal article" date="2019" name="Int. J. Syst. Evol. Microbiol.">
        <title>The Global Catalogue of Microorganisms (GCM) 10K type strain sequencing project: providing services to taxonomists for standard genome sequencing and annotation.</title>
        <authorList>
            <consortium name="The Broad Institute Genomics Platform"/>
            <consortium name="The Broad Institute Genome Sequencing Center for Infectious Disease"/>
            <person name="Wu L."/>
            <person name="Ma J."/>
        </authorList>
    </citation>
    <scope>NUCLEOTIDE SEQUENCE [LARGE SCALE GENOMIC DNA]</scope>
    <source>
        <strain evidence="8">JCM 17111</strain>
    </source>
</reference>
<evidence type="ECO:0000313" key="8">
    <source>
        <dbReference type="Proteomes" id="UP001500954"/>
    </source>
</evidence>
<feature type="transmembrane region" description="Helical" evidence="6">
    <location>
        <begin position="382"/>
        <end position="403"/>
    </location>
</feature>
<feature type="transmembrane region" description="Helical" evidence="6">
    <location>
        <begin position="158"/>
        <end position="176"/>
    </location>
</feature>
<keyword evidence="6" id="KW-0739">Sodium transport</keyword>
<evidence type="ECO:0000256" key="1">
    <source>
        <dbReference type="ARBA" id="ARBA00004429"/>
    </source>
</evidence>
<sequence>MALIAANSPWGYLYHDLLKSEVTFGFVEKGFELTEPFYLWINDGLMAIFFFHVGLEIKREILDGELSSIRKASLPVIAALGGVLVPIIIYINSISNPDLVRGWGVPMATDIAFSLGILQLFGKKVPIGLKVFLTAFAIVDDLAAVIVIAVFYATDIQLTLVLYAGIILAFMVFLGLKKYFSKFIFFPLSVVVWILFLKSGIHPTIAGVLLALTIPATRRTTLDMFFENIKASLQSFVKEKEHVRSHQILKIEQVHAAVDIRIASEKINSPLQKIEHDLRPWIVFFIMPVFAFANAGVTLTSSTVVDFGLVLPIAIALIGGKFIGITLASWLAVKLKIAYLPKGVNFKYIIGVAFLGGLGFTMSLFIANLAFLDPVLLSSAKIGVILGSFVSGILGYVILRILISKKKSITVS</sequence>
<organism evidence="7 8">
    <name type="scientific">Snuella lapsa</name>
    <dbReference type="NCBI Taxonomy" id="870481"/>
    <lineage>
        <taxon>Bacteria</taxon>
        <taxon>Pseudomonadati</taxon>
        <taxon>Bacteroidota</taxon>
        <taxon>Flavobacteriia</taxon>
        <taxon>Flavobacteriales</taxon>
        <taxon>Flavobacteriaceae</taxon>
        <taxon>Snuella</taxon>
    </lineage>
</organism>
<keyword evidence="6" id="KW-0406">Ion transport</keyword>
<protein>
    <recommendedName>
        <fullName evidence="6">Na(+)/H(+) antiporter NhaA</fullName>
    </recommendedName>
    <alternativeName>
        <fullName evidence="6">Sodium/proton antiporter NhaA</fullName>
    </alternativeName>
</protein>
<dbReference type="InterPro" id="IPR023171">
    <property type="entry name" value="Na/H_antiporter_dom_sf"/>
</dbReference>
<comment type="subcellular location">
    <subcellularLocation>
        <location evidence="1">Cell inner membrane</location>
        <topology evidence="1">Multi-pass membrane protein</topology>
    </subcellularLocation>
    <subcellularLocation>
        <location evidence="6">Cell membrane</location>
        <topology evidence="6">Multi-pass membrane protein</topology>
    </subcellularLocation>
</comment>
<feature type="transmembrane region" description="Helical" evidence="6">
    <location>
        <begin position="309"/>
        <end position="333"/>
    </location>
</feature>
<keyword evidence="3 6" id="KW-0812">Transmembrane</keyword>
<comment type="catalytic activity">
    <reaction evidence="6">
        <text>Na(+)(in) + 2 H(+)(out) = Na(+)(out) + 2 H(+)(in)</text>
        <dbReference type="Rhea" id="RHEA:29251"/>
        <dbReference type="ChEBI" id="CHEBI:15378"/>
        <dbReference type="ChEBI" id="CHEBI:29101"/>
    </reaction>
</comment>
<dbReference type="Pfam" id="PF06965">
    <property type="entry name" value="Na_H_antiport_1"/>
    <property type="match status" value="1"/>
</dbReference>
<feature type="transmembrane region" description="Helical" evidence="6">
    <location>
        <begin position="103"/>
        <end position="122"/>
    </location>
</feature>
<dbReference type="HAMAP" id="MF_01844">
    <property type="entry name" value="NhaA"/>
    <property type="match status" value="1"/>
</dbReference>
<gene>
    <name evidence="7" type="primary">nhaA_2</name>
    <name evidence="6" type="synonym">nhaA</name>
    <name evidence="7" type="ORF">GCM10022395_22380</name>
</gene>
<comment type="similarity">
    <text evidence="6">Belongs to the NhaA Na(+)/H(+) (TC 2.A.33) antiporter family.</text>
</comment>
<dbReference type="PANTHER" id="PTHR30341:SF0">
    <property type="entry name" value="NA(+)_H(+) ANTIPORTER NHAA"/>
    <property type="match status" value="1"/>
</dbReference>
<keyword evidence="6" id="KW-0050">Antiport</keyword>
<comment type="function">
    <text evidence="6">Na(+)/H(+) antiporter that extrudes sodium in exchange for external protons.</text>
</comment>
<dbReference type="InterPro" id="IPR004670">
    <property type="entry name" value="NhaA"/>
</dbReference>
<dbReference type="Proteomes" id="UP001500954">
    <property type="component" value="Unassembled WGS sequence"/>
</dbReference>
<accession>A0ABP6XVW4</accession>
<dbReference type="EMBL" id="BAABCY010000063">
    <property type="protein sequence ID" value="GAA3572659.1"/>
    <property type="molecule type" value="Genomic_DNA"/>
</dbReference>
<keyword evidence="5 6" id="KW-0472">Membrane</keyword>
<evidence type="ECO:0000256" key="3">
    <source>
        <dbReference type="ARBA" id="ARBA00022692"/>
    </source>
</evidence>
<keyword evidence="8" id="KW-1185">Reference proteome</keyword>
<keyword evidence="4 6" id="KW-1133">Transmembrane helix</keyword>
<feature type="transmembrane region" description="Helical" evidence="6">
    <location>
        <begin position="278"/>
        <end position="297"/>
    </location>
</feature>
<evidence type="ECO:0000256" key="2">
    <source>
        <dbReference type="ARBA" id="ARBA00022475"/>
    </source>
</evidence>
<evidence type="ECO:0000313" key="7">
    <source>
        <dbReference type="EMBL" id="GAA3572659.1"/>
    </source>
</evidence>
<dbReference type="NCBIfam" id="TIGR00773">
    <property type="entry name" value="NhaA"/>
    <property type="match status" value="1"/>
</dbReference>
<keyword evidence="2 6" id="KW-1003">Cell membrane</keyword>
<keyword evidence="6" id="KW-0915">Sodium</keyword>
<proteinExistence type="inferred from homology"/>
<feature type="transmembrane region" description="Helical" evidence="6">
    <location>
        <begin position="69"/>
        <end position="91"/>
    </location>
</feature>